<protein>
    <submittedName>
        <fullName evidence="2">Uncharacterized protein</fullName>
    </submittedName>
</protein>
<sequence>MGLKRRIIDQTNKNKRGFSSSYIVVWSSVPGTELGVPFSGDLERSLIGDPRAPLRQDPVPLVLLAWVPLKPELILNPAVFPSSGLSVNSFSATSSWGNSPPVGTWRKPPTASRNPPASSGTLARLHSPLQSRKGGYPCMQYPHCYLCFQERSAPRRRPLQGADQIPVQNHGRRPMGGRRRQPQQKQDPKMIRPDRTEETRNPLKDQLRTPGIETRAGTRAGQSRRQKKVLGDFCVGSFRVPQNDGQAGKPDEFGPGAFPYRGPEGLGLAWRLEEMIPGYFPPTAPLRQDPVLLVLLAWVPLKPELILNPDLLRCTTSSGILPTASLLPVYIPQPSLPYFCAPCFPISSSQLSIRNRLTMSKRSASSTPSMTNRAGWRRRVDSPVSRSDSSPDPGTRSEYDLAAPLPYAYAAPPSIGPASSVSEDDLVEWQRKYSLSSSAILQVPAVGVENGYDEVNIQTSAKTSIKYKLSQGNGNVTIPATNRFECDDQNTDKPSSVTTQRPNMHTAWSLRSDRARIPLGRYVATELEPRSVAM</sequence>
<dbReference type="AlphaFoldDB" id="A0A8S9S560"/>
<feature type="compositionally biased region" description="Polar residues" evidence="1">
    <location>
        <begin position="358"/>
        <end position="372"/>
    </location>
</feature>
<proteinExistence type="predicted"/>
<gene>
    <name evidence="2" type="ORF">F2Q69_00031257</name>
</gene>
<evidence type="ECO:0000256" key="1">
    <source>
        <dbReference type="SAM" id="MobiDB-lite"/>
    </source>
</evidence>
<feature type="region of interest" description="Disordered" evidence="1">
    <location>
        <begin position="91"/>
        <end position="123"/>
    </location>
</feature>
<feature type="compositionally biased region" description="Low complexity" evidence="1">
    <location>
        <begin position="382"/>
        <end position="393"/>
    </location>
</feature>
<evidence type="ECO:0000313" key="3">
    <source>
        <dbReference type="Proteomes" id="UP000712600"/>
    </source>
</evidence>
<organism evidence="2 3">
    <name type="scientific">Brassica cretica</name>
    <name type="common">Mustard</name>
    <dbReference type="NCBI Taxonomy" id="69181"/>
    <lineage>
        <taxon>Eukaryota</taxon>
        <taxon>Viridiplantae</taxon>
        <taxon>Streptophyta</taxon>
        <taxon>Embryophyta</taxon>
        <taxon>Tracheophyta</taxon>
        <taxon>Spermatophyta</taxon>
        <taxon>Magnoliopsida</taxon>
        <taxon>eudicotyledons</taxon>
        <taxon>Gunneridae</taxon>
        <taxon>Pentapetalae</taxon>
        <taxon>rosids</taxon>
        <taxon>malvids</taxon>
        <taxon>Brassicales</taxon>
        <taxon>Brassicaceae</taxon>
        <taxon>Brassiceae</taxon>
        <taxon>Brassica</taxon>
    </lineage>
</organism>
<feature type="region of interest" description="Disordered" evidence="1">
    <location>
        <begin position="358"/>
        <end position="398"/>
    </location>
</feature>
<reference evidence="2" key="1">
    <citation type="submission" date="2019-12" db="EMBL/GenBank/DDBJ databases">
        <title>Genome sequencing and annotation of Brassica cretica.</title>
        <authorList>
            <person name="Studholme D.J."/>
            <person name="Sarris P."/>
        </authorList>
    </citation>
    <scope>NUCLEOTIDE SEQUENCE</scope>
    <source>
        <strain evidence="2">PFS-109/04</strain>
        <tissue evidence="2">Leaf</tissue>
    </source>
</reference>
<evidence type="ECO:0000313" key="2">
    <source>
        <dbReference type="EMBL" id="KAF3587903.1"/>
    </source>
</evidence>
<feature type="compositionally biased region" description="Basic residues" evidence="1">
    <location>
        <begin position="170"/>
        <end position="182"/>
    </location>
</feature>
<name>A0A8S9S560_BRACR</name>
<comment type="caution">
    <text evidence="2">The sequence shown here is derived from an EMBL/GenBank/DDBJ whole genome shotgun (WGS) entry which is preliminary data.</text>
</comment>
<feature type="region of interest" description="Disordered" evidence="1">
    <location>
        <begin position="157"/>
        <end position="226"/>
    </location>
</feature>
<feature type="compositionally biased region" description="Polar residues" evidence="1">
    <location>
        <begin position="111"/>
        <end position="121"/>
    </location>
</feature>
<dbReference type="Proteomes" id="UP000712600">
    <property type="component" value="Unassembled WGS sequence"/>
</dbReference>
<accession>A0A8S9S560</accession>
<dbReference type="EMBL" id="QGKX02000088">
    <property type="protein sequence ID" value="KAF3587903.1"/>
    <property type="molecule type" value="Genomic_DNA"/>
</dbReference>
<feature type="compositionally biased region" description="Basic and acidic residues" evidence="1">
    <location>
        <begin position="186"/>
        <end position="207"/>
    </location>
</feature>